<dbReference type="Proteomes" id="UP001319882">
    <property type="component" value="Unassembled WGS sequence"/>
</dbReference>
<sequence>MAVEAQTVYRLTDAQGNVTYTDDPERGGEAVTLAPLPSVSPSATAASRARPGQPFMPYDRFVIESPAAGALIAGASTPVEVRIEPPLRDDHRVQLRVNGELSQSALHSSAFWLAGLPGGRHHLQAELVDGQGRVQHRTEAVSIEVVAR</sequence>
<name>A0ABS8DRB3_9GAMM</name>
<evidence type="ECO:0000256" key="1">
    <source>
        <dbReference type="SAM" id="MobiDB-lite"/>
    </source>
</evidence>
<keyword evidence="4" id="KW-1185">Reference proteome</keyword>
<evidence type="ECO:0000313" key="3">
    <source>
        <dbReference type="EMBL" id="MCB8888395.1"/>
    </source>
</evidence>
<organism evidence="3 4">
    <name type="scientific">Vreelandella malpeensis</name>
    <dbReference type="NCBI Taxonomy" id="1172368"/>
    <lineage>
        <taxon>Bacteria</taxon>
        <taxon>Pseudomonadati</taxon>
        <taxon>Pseudomonadota</taxon>
        <taxon>Gammaproteobacteria</taxon>
        <taxon>Oceanospirillales</taxon>
        <taxon>Halomonadaceae</taxon>
        <taxon>Vreelandella</taxon>
    </lineage>
</organism>
<dbReference type="InterPro" id="IPR025392">
    <property type="entry name" value="DUF4124"/>
</dbReference>
<gene>
    <name evidence="3" type="ORF">GEV37_04540</name>
</gene>
<protein>
    <submittedName>
        <fullName evidence="3">DUF4124 domain-containing protein</fullName>
    </submittedName>
</protein>
<evidence type="ECO:0000313" key="4">
    <source>
        <dbReference type="Proteomes" id="UP001319882"/>
    </source>
</evidence>
<reference evidence="3 4" key="1">
    <citation type="journal article" date="2021" name="Sci. Rep.">
        <title>Genome analysis of a halophilic bacterium Halomonas malpeensis YU-PRIM-29(T) reveals its exopolysaccharide and pigment producing capabilities.</title>
        <authorList>
            <person name="Athmika"/>
            <person name="Ghate S.D."/>
            <person name="Arun A.B."/>
            <person name="Rao S.S."/>
            <person name="Kumar S.T.A."/>
            <person name="Kandiyil M.K."/>
            <person name="Saptami K."/>
            <person name="Rekha P.D."/>
        </authorList>
    </citation>
    <scope>NUCLEOTIDE SEQUENCE [LARGE SCALE GENOMIC DNA]</scope>
    <source>
        <strain evidence="4">prim 29</strain>
    </source>
</reference>
<feature type="domain" description="DUF4124" evidence="2">
    <location>
        <begin position="3"/>
        <end position="46"/>
    </location>
</feature>
<feature type="region of interest" description="Disordered" evidence="1">
    <location>
        <begin position="32"/>
        <end position="51"/>
    </location>
</feature>
<comment type="caution">
    <text evidence="3">The sequence shown here is derived from an EMBL/GenBank/DDBJ whole genome shotgun (WGS) entry which is preliminary data.</text>
</comment>
<evidence type="ECO:0000259" key="2">
    <source>
        <dbReference type="Pfam" id="PF13511"/>
    </source>
</evidence>
<accession>A0ABS8DRB3</accession>
<proteinExistence type="predicted"/>
<dbReference type="EMBL" id="WHVL01000001">
    <property type="protein sequence ID" value="MCB8888395.1"/>
    <property type="molecule type" value="Genomic_DNA"/>
</dbReference>
<dbReference type="Pfam" id="PF13511">
    <property type="entry name" value="DUF4124"/>
    <property type="match status" value="1"/>
</dbReference>